<dbReference type="OrthoDB" id="7342920at2"/>
<dbReference type="SUPFAM" id="SSF48452">
    <property type="entry name" value="TPR-like"/>
    <property type="match status" value="1"/>
</dbReference>
<dbReference type="SUPFAM" id="SSF82185">
    <property type="entry name" value="Histone H3 K4-specific methyltransferase SET7/9 N-terminal domain"/>
    <property type="match status" value="6"/>
</dbReference>
<accession>A0A2V4C3M8</accession>
<dbReference type="GO" id="GO:0003682">
    <property type="term" value="F:chromatin binding"/>
    <property type="evidence" value="ECO:0007669"/>
    <property type="project" value="TreeGrafter"/>
</dbReference>
<keyword evidence="1" id="KW-0802">TPR repeat</keyword>
<dbReference type="GO" id="GO:0005694">
    <property type="term" value="C:chromosome"/>
    <property type="evidence" value="ECO:0007669"/>
    <property type="project" value="TreeGrafter"/>
</dbReference>
<dbReference type="Pfam" id="PF07661">
    <property type="entry name" value="MORN_2"/>
    <property type="match status" value="5"/>
</dbReference>
<dbReference type="InterPro" id="IPR011990">
    <property type="entry name" value="TPR-like_helical_dom_sf"/>
</dbReference>
<dbReference type="PANTHER" id="PTHR46820:SF1">
    <property type="entry name" value="HISTONE-LYSINE N-METHYLTRANSFERASE SETD7"/>
    <property type="match status" value="1"/>
</dbReference>
<dbReference type="SMART" id="SM00028">
    <property type="entry name" value="TPR"/>
    <property type="match status" value="2"/>
</dbReference>
<dbReference type="InterPro" id="IPR019734">
    <property type="entry name" value="TPR_rpt"/>
</dbReference>
<organism evidence="2 3">
    <name type="scientific">Flavobacterium hydrophilum</name>
    <dbReference type="NCBI Taxonomy" id="2211445"/>
    <lineage>
        <taxon>Bacteria</taxon>
        <taxon>Pseudomonadati</taxon>
        <taxon>Bacteroidota</taxon>
        <taxon>Flavobacteriia</taxon>
        <taxon>Flavobacteriales</taxon>
        <taxon>Flavobacteriaceae</taxon>
        <taxon>Flavobacterium</taxon>
    </lineage>
</organism>
<proteinExistence type="predicted"/>
<dbReference type="AlphaFoldDB" id="A0A2V4C3M8"/>
<dbReference type="Gene3D" id="3.90.930.1">
    <property type="match status" value="1"/>
</dbReference>
<protein>
    <submittedName>
        <fullName evidence="2">Uncharacterized protein</fullName>
    </submittedName>
</protein>
<dbReference type="GO" id="GO:0070828">
    <property type="term" value="P:heterochromatin organization"/>
    <property type="evidence" value="ECO:0007669"/>
    <property type="project" value="TreeGrafter"/>
</dbReference>
<name>A0A2V4C3M8_9FLAO</name>
<gene>
    <name evidence="2" type="ORF">DMB68_01585</name>
</gene>
<dbReference type="Gene3D" id="1.25.40.10">
    <property type="entry name" value="Tetratricopeptide repeat domain"/>
    <property type="match status" value="2"/>
</dbReference>
<evidence type="ECO:0000256" key="1">
    <source>
        <dbReference type="PROSITE-ProRule" id="PRU00339"/>
    </source>
</evidence>
<feature type="repeat" description="TPR" evidence="1">
    <location>
        <begin position="28"/>
        <end position="61"/>
    </location>
</feature>
<dbReference type="InterPro" id="IPR011652">
    <property type="entry name" value="MORN_2"/>
</dbReference>
<evidence type="ECO:0000313" key="2">
    <source>
        <dbReference type="EMBL" id="PXY45909.1"/>
    </source>
</evidence>
<dbReference type="PANTHER" id="PTHR46820">
    <property type="entry name" value="HISTONE-LYSINE N-METHYLTRANSFERASE SETD7"/>
    <property type="match status" value="1"/>
</dbReference>
<reference evidence="2 3" key="1">
    <citation type="submission" date="2018-05" db="EMBL/GenBank/DDBJ databases">
        <title>Flavobacterium sp. strain IMCC34758, incomplete genome.</title>
        <authorList>
            <person name="Joung Y."/>
        </authorList>
    </citation>
    <scope>NUCLEOTIDE SEQUENCE [LARGE SCALE GENOMIC DNA]</scope>
    <source>
        <strain evidence="2 3">IMCC34758</strain>
    </source>
</reference>
<dbReference type="Proteomes" id="UP000247681">
    <property type="component" value="Unassembled WGS sequence"/>
</dbReference>
<feature type="repeat" description="TPR" evidence="1">
    <location>
        <begin position="132"/>
        <end position="165"/>
    </location>
</feature>
<sequence>MKKLLLVFFLVSFSKNYSQTDYASVYNSESIINKGVSFYDNEKYDEALKEYYKISKTDPKYLNAQYEIGLTLSAQNKKSELKTFLEDLYSKGKMAEYPDLYRMYAIFLSDEKEFDASEKIFKEGEKYLSNSSTFLYNYAVLYIRKKENQKAVDLLQRNITNDPNHALSHYLLGIMAFENGKITEGTLALMSYLAIAPTGQFADQAIVNLNANFGQNYLTENKLIFSKSGDNFEDIETILRNQLPLKKVYKIKSSIDDKITRQVQAIAEYAATEHKMGDGFFETTYIPWVKNLVEKNQLEGYSYYSLLSMEDKLAKELNKQKKKITSFRDDYLLKDFWSVFAKRKLDLFGNTEDVVVTIRNEKPFIIGPQINGEFNGKCKYLNAYGNLNGELNFKNGLLDGLQKYYNEKGLLTEEKNFTAGKLDGKRTTYYENGNLALIENYKDDKLNGISTSYYPNGGKNCEVNFTNGERNGSFICLYEIGTKKTEIDFTDGKLSGKYNSYDESGALTETYNCLNDKIEGNYLQYFDGKLVKSEAVYKNGVIEGTYKSYNPNTSLEKENIYASGNISKSTDYFENGKKAYESLYNDKGELETYSCFDNDGNKYFEEKYKAGELKSGLQFTSASPKGTEVNLTKKSFETKNFNGSVKVKGAFEKGKRTGEWNYLYPTGITRLNESYVNGKTSGISTNYYLNGDLSSKYNYTNDTISGRYETYDGNKVNQIYNYEKGEQNGPFQTFYANGKVSVEGFMVANDVAYDKFIYTQNGNISIIEHYIDGYMVNRKTFDTNGKLENEIDYKNKNGKFSLSFQNGTYSKNYEMTNGLLNGKFSALDKFKTKITEAEYLNGKYHNLYKKYSPLGVPVSERNFYCGKLNGTSKYYDYAGNLKLTEEYLFGVENGKTIRYYTTKSKMMEYSAVNGSIEGEAIYYNQKGEALVIIGYQDNIPRYFIRKNKAGELNEKVTIENQTSEILSSYPNGKIAIQFTLDKGNTNGKFIINNIEGKPEYECNYKNNNLEGERTEYYANGKPSKKENFINNEYDGKQLYFKEDGMLIADLSFSNDELHGNTLIYTAGKLTQTKKYDSDELVEIIK</sequence>
<keyword evidence="3" id="KW-1185">Reference proteome</keyword>
<evidence type="ECO:0000313" key="3">
    <source>
        <dbReference type="Proteomes" id="UP000247681"/>
    </source>
</evidence>
<dbReference type="Gene3D" id="2.20.110.10">
    <property type="entry name" value="Histone H3 K4-specific methyltransferase SET7/9 N-terminal domain"/>
    <property type="match status" value="6"/>
</dbReference>
<comment type="caution">
    <text evidence="2">The sequence shown here is derived from an EMBL/GenBank/DDBJ whole genome shotgun (WGS) entry which is preliminary data.</text>
</comment>
<dbReference type="RefSeq" id="WP_110344929.1">
    <property type="nucleotide sequence ID" value="NZ_QJHL01000001.1"/>
</dbReference>
<dbReference type="PROSITE" id="PS50005">
    <property type="entry name" value="TPR"/>
    <property type="match status" value="2"/>
</dbReference>
<dbReference type="EMBL" id="QJHL01000001">
    <property type="protein sequence ID" value="PXY45909.1"/>
    <property type="molecule type" value="Genomic_DNA"/>
</dbReference>